<dbReference type="Proteomes" id="UP001066276">
    <property type="component" value="Chromosome 7"/>
</dbReference>
<feature type="region of interest" description="Disordered" evidence="1">
    <location>
        <begin position="44"/>
        <end position="87"/>
    </location>
</feature>
<evidence type="ECO:0000313" key="3">
    <source>
        <dbReference type="Proteomes" id="UP001066276"/>
    </source>
</evidence>
<sequence length="206" mass="22761">MTRSPTTMFLFFGFQEEQFGFSFLLSHKQRKGLPHYIGDKAGTRAPRVTLPGPYTVSGSGSEEPDSTPVEEGVKEEQRWRTAPQGEPYLWSGERPAGICVAAGSAGTQHLGSGKPAARLRGRRGQRYVEHAPQKKKKKRATCRNGAQQAAPVQNPGRRRPCTLALRSPGEGNTAYRARGAGAPIQKKRKKNKQSPLKKREKRRGKK</sequence>
<comment type="caution">
    <text evidence="2">The sequence shown here is derived from an EMBL/GenBank/DDBJ whole genome shotgun (WGS) entry which is preliminary data.</text>
</comment>
<protein>
    <submittedName>
        <fullName evidence="2">Uncharacterized protein</fullName>
    </submittedName>
</protein>
<accession>A0AAV7PG01</accession>
<organism evidence="2 3">
    <name type="scientific">Pleurodeles waltl</name>
    <name type="common">Iberian ribbed newt</name>
    <dbReference type="NCBI Taxonomy" id="8319"/>
    <lineage>
        <taxon>Eukaryota</taxon>
        <taxon>Metazoa</taxon>
        <taxon>Chordata</taxon>
        <taxon>Craniata</taxon>
        <taxon>Vertebrata</taxon>
        <taxon>Euteleostomi</taxon>
        <taxon>Amphibia</taxon>
        <taxon>Batrachia</taxon>
        <taxon>Caudata</taxon>
        <taxon>Salamandroidea</taxon>
        <taxon>Salamandridae</taxon>
        <taxon>Pleurodelinae</taxon>
        <taxon>Pleurodeles</taxon>
    </lineage>
</organism>
<dbReference type="EMBL" id="JANPWB010000011">
    <property type="protein sequence ID" value="KAJ1124220.1"/>
    <property type="molecule type" value="Genomic_DNA"/>
</dbReference>
<gene>
    <name evidence="2" type="ORF">NDU88_002681</name>
</gene>
<evidence type="ECO:0000313" key="2">
    <source>
        <dbReference type="EMBL" id="KAJ1124220.1"/>
    </source>
</evidence>
<keyword evidence="3" id="KW-1185">Reference proteome</keyword>
<feature type="region of interest" description="Disordered" evidence="1">
    <location>
        <begin position="105"/>
        <end position="206"/>
    </location>
</feature>
<proteinExistence type="predicted"/>
<evidence type="ECO:0000256" key="1">
    <source>
        <dbReference type="SAM" id="MobiDB-lite"/>
    </source>
</evidence>
<dbReference type="AlphaFoldDB" id="A0AAV7PG01"/>
<feature type="compositionally biased region" description="Basic residues" evidence="1">
    <location>
        <begin position="185"/>
        <end position="206"/>
    </location>
</feature>
<reference evidence="2" key="1">
    <citation type="journal article" date="2022" name="bioRxiv">
        <title>Sequencing and chromosome-scale assembly of the giantPleurodeles waltlgenome.</title>
        <authorList>
            <person name="Brown T."/>
            <person name="Elewa A."/>
            <person name="Iarovenko S."/>
            <person name="Subramanian E."/>
            <person name="Araus A.J."/>
            <person name="Petzold A."/>
            <person name="Susuki M."/>
            <person name="Suzuki K.-i.T."/>
            <person name="Hayashi T."/>
            <person name="Toyoda A."/>
            <person name="Oliveira C."/>
            <person name="Osipova E."/>
            <person name="Leigh N.D."/>
            <person name="Simon A."/>
            <person name="Yun M.H."/>
        </authorList>
    </citation>
    <scope>NUCLEOTIDE SEQUENCE</scope>
    <source>
        <strain evidence="2">20211129_DDA</strain>
        <tissue evidence="2">Liver</tissue>
    </source>
</reference>
<name>A0AAV7PG01_PLEWA</name>